<protein>
    <submittedName>
        <fullName evidence="4">Helix-turn-helix domain-containing protein</fullName>
    </submittedName>
</protein>
<proteinExistence type="predicted"/>
<keyword evidence="1" id="KW-0805">Transcription regulation</keyword>
<dbReference type="SUPFAM" id="SSF46785">
    <property type="entry name" value="Winged helix' DNA-binding domain"/>
    <property type="match status" value="1"/>
</dbReference>
<evidence type="ECO:0000256" key="2">
    <source>
        <dbReference type="ARBA" id="ARBA00023125"/>
    </source>
</evidence>
<dbReference type="EMBL" id="CP134878">
    <property type="protein sequence ID" value="WNM18900.1"/>
    <property type="molecule type" value="Genomic_DNA"/>
</dbReference>
<dbReference type="PANTHER" id="PTHR38465:SF1">
    <property type="entry name" value="HTH-TYPE TRANSCRIPTIONAL REGULATOR MJ1563-RELATED"/>
    <property type="match status" value="1"/>
</dbReference>
<dbReference type="InterPro" id="IPR036388">
    <property type="entry name" value="WH-like_DNA-bd_sf"/>
</dbReference>
<organism evidence="4">
    <name type="scientific">Flavobacterium capsici</name>
    <dbReference type="NCBI Taxonomy" id="3075618"/>
    <lineage>
        <taxon>Bacteria</taxon>
        <taxon>Pseudomonadati</taxon>
        <taxon>Bacteroidota</taxon>
        <taxon>Flavobacteriia</taxon>
        <taxon>Flavobacteriales</taxon>
        <taxon>Flavobacteriaceae</taxon>
        <taxon>Flavobacterium</taxon>
    </lineage>
</organism>
<dbReference type="AlphaFoldDB" id="A0AA96J2B0"/>
<keyword evidence="6" id="KW-1185">Reference proteome</keyword>
<sequence length="162" mass="18835">MDTEKLELIELFGIHFEQQYNIPPLAARILGTLIIDGCKSGLTFEELVEKMQASKSSVSTNLNLMQKMNLINYITVTGDRKKYFKASPLSQRLKKYLTLVDNEKILIDKIINYREKNISCSQENINLQNSYAYKEHILDVEELLKKSIKKFEEIEIKNQSNK</sequence>
<evidence type="ECO:0000256" key="1">
    <source>
        <dbReference type="ARBA" id="ARBA00023015"/>
    </source>
</evidence>
<dbReference type="RefSeq" id="WP_313323174.1">
    <property type="nucleotide sequence ID" value="NZ_CP134878.1"/>
</dbReference>
<dbReference type="GO" id="GO:0003700">
    <property type="term" value="F:DNA-binding transcription factor activity"/>
    <property type="evidence" value="ECO:0007669"/>
    <property type="project" value="InterPro"/>
</dbReference>
<dbReference type="Gene3D" id="1.10.10.10">
    <property type="entry name" value="Winged helix-like DNA-binding domain superfamily/Winged helix DNA-binding domain"/>
    <property type="match status" value="1"/>
</dbReference>
<gene>
    <name evidence="5" type="ORF">RN605_06210</name>
    <name evidence="4" type="ORF">RN608_12910</name>
</gene>
<evidence type="ECO:0000256" key="3">
    <source>
        <dbReference type="ARBA" id="ARBA00023163"/>
    </source>
</evidence>
<dbReference type="GO" id="GO:0003677">
    <property type="term" value="F:DNA binding"/>
    <property type="evidence" value="ECO:0007669"/>
    <property type="project" value="UniProtKB-KW"/>
</dbReference>
<accession>A0AA96J646</accession>
<accession>A0AA96J2B0</accession>
<evidence type="ECO:0000313" key="4">
    <source>
        <dbReference type="EMBL" id="WNM18900.1"/>
    </source>
</evidence>
<dbReference type="EMBL" id="CP134890">
    <property type="protein sequence ID" value="WNM22950.1"/>
    <property type="molecule type" value="Genomic_DNA"/>
</dbReference>
<dbReference type="KEGG" id="fcj:RN605_06210"/>
<keyword evidence="2" id="KW-0238">DNA-binding</keyword>
<evidence type="ECO:0000313" key="5">
    <source>
        <dbReference type="EMBL" id="WNM22950.1"/>
    </source>
</evidence>
<name>A0AA96J2B0_9FLAO</name>
<evidence type="ECO:0000313" key="6">
    <source>
        <dbReference type="Proteomes" id="UP001304515"/>
    </source>
</evidence>
<dbReference type="InterPro" id="IPR036390">
    <property type="entry name" value="WH_DNA-bd_sf"/>
</dbReference>
<dbReference type="PANTHER" id="PTHR38465">
    <property type="entry name" value="HTH-TYPE TRANSCRIPTIONAL REGULATOR MJ1563-RELATED"/>
    <property type="match status" value="1"/>
</dbReference>
<dbReference type="InterPro" id="IPR052362">
    <property type="entry name" value="HTH-GbsR_regulator"/>
</dbReference>
<keyword evidence="3" id="KW-0804">Transcription</keyword>
<reference evidence="4 6" key="1">
    <citation type="submission" date="2023-09" db="EMBL/GenBank/DDBJ databases">
        <title>Flavobacterium sp. a novel bacteria isolate from Pepper rhizosphere.</title>
        <authorList>
            <person name="Peng Y."/>
            <person name="Lee J."/>
        </authorList>
    </citation>
    <scope>NUCLEOTIDE SEQUENCE</scope>
    <source>
        <strain evidence="4">PMR2A8</strain>
        <strain evidence="5 6">PMTSA4</strain>
    </source>
</reference>
<dbReference type="Proteomes" id="UP001304515">
    <property type="component" value="Chromosome"/>
</dbReference>